<dbReference type="RefSeq" id="XP_053586503.1">
    <property type="nucleotide sequence ID" value="XM_053726926.1"/>
</dbReference>
<gene>
    <name evidence="2" type="ORF">GCK72_008623</name>
</gene>
<evidence type="ECO:0000313" key="3">
    <source>
        <dbReference type="Proteomes" id="UP000483820"/>
    </source>
</evidence>
<protein>
    <submittedName>
        <fullName evidence="2">Uncharacterized protein</fullName>
    </submittedName>
</protein>
<feature type="region of interest" description="Disordered" evidence="1">
    <location>
        <begin position="54"/>
        <end position="106"/>
    </location>
</feature>
<dbReference type="KEGG" id="crq:GCK72_008623"/>
<reference evidence="2 3" key="1">
    <citation type="submission" date="2019-12" db="EMBL/GenBank/DDBJ databases">
        <title>Chromosome-level assembly of the Caenorhabditis remanei genome.</title>
        <authorList>
            <person name="Teterina A.A."/>
            <person name="Willis J.H."/>
            <person name="Phillips P.C."/>
        </authorList>
    </citation>
    <scope>NUCLEOTIDE SEQUENCE [LARGE SCALE GENOMIC DNA]</scope>
    <source>
        <strain evidence="2 3">PX506</strain>
        <tissue evidence="2">Whole organism</tissue>
    </source>
</reference>
<evidence type="ECO:0000256" key="1">
    <source>
        <dbReference type="SAM" id="MobiDB-lite"/>
    </source>
</evidence>
<comment type="caution">
    <text evidence="2">The sequence shown here is derived from an EMBL/GenBank/DDBJ whole genome shotgun (WGS) entry which is preliminary data.</text>
</comment>
<sequence length="106" mass="12528">MSRKHQDRWRGQPAVYSSWNWNDQVYGRNGYVPTGNGNWEKPHIPFFGDEISKVSQSEVSNSESHHRVQKETEENVNKEEKNEEVTQQEIPKDILEDVQQMQEDQL</sequence>
<evidence type="ECO:0000313" key="2">
    <source>
        <dbReference type="EMBL" id="KAF1760374.1"/>
    </source>
</evidence>
<organism evidence="2 3">
    <name type="scientific">Caenorhabditis remanei</name>
    <name type="common">Caenorhabditis vulgaris</name>
    <dbReference type="NCBI Taxonomy" id="31234"/>
    <lineage>
        <taxon>Eukaryota</taxon>
        <taxon>Metazoa</taxon>
        <taxon>Ecdysozoa</taxon>
        <taxon>Nematoda</taxon>
        <taxon>Chromadorea</taxon>
        <taxon>Rhabditida</taxon>
        <taxon>Rhabditina</taxon>
        <taxon>Rhabditomorpha</taxon>
        <taxon>Rhabditoidea</taxon>
        <taxon>Rhabditidae</taxon>
        <taxon>Peloderinae</taxon>
        <taxon>Caenorhabditis</taxon>
    </lineage>
</organism>
<dbReference type="AlphaFoldDB" id="A0A6A5H0S6"/>
<dbReference type="Proteomes" id="UP000483820">
    <property type="component" value="Chromosome III"/>
</dbReference>
<dbReference type="CTD" id="9824656"/>
<feature type="compositionally biased region" description="Basic and acidic residues" evidence="1">
    <location>
        <begin position="63"/>
        <end position="95"/>
    </location>
</feature>
<name>A0A6A5H0S6_CAERE</name>
<proteinExistence type="predicted"/>
<accession>A0A6A5H0S6</accession>
<dbReference type="GeneID" id="9824656"/>
<dbReference type="EMBL" id="WUAV01000003">
    <property type="protein sequence ID" value="KAF1760374.1"/>
    <property type="molecule type" value="Genomic_DNA"/>
</dbReference>